<keyword evidence="3" id="KW-1185">Reference proteome</keyword>
<dbReference type="Gene3D" id="1.10.510.10">
    <property type="entry name" value="Transferase(Phosphotransferase) domain 1"/>
    <property type="match status" value="1"/>
</dbReference>
<evidence type="ECO:0000313" key="3">
    <source>
        <dbReference type="Proteomes" id="UP000294558"/>
    </source>
</evidence>
<dbReference type="EMBL" id="SOAU01000001">
    <property type="protein sequence ID" value="TDT15283.1"/>
    <property type="molecule type" value="Genomic_DNA"/>
</dbReference>
<dbReference type="PANTHER" id="PTHR12149:SF8">
    <property type="entry name" value="PROTEIN-RIBULOSAMINE 3-KINASE"/>
    <property type="match status" value="1"/>
</dbReference>
<dbReference type="InterPro" id="IPR011009">
    <property type="entry name" value="Kinase-like_dom_sf"/>
</dbReference>
<sequence length="285" mass="31194">MRDQLAAALGSPVVAMARLGGGDVAESYRVDLEDRRRVFAKTHRDPPAHFFSTEAEGLRWLREPGVLPVPDVLAVSDGDDGAAFLALEWIDEGGRAEDEAAFGRSLARLHRFGLPTFGRTDRRTTGSRALPNDPCDTWVEFFRERRLVPLRRLAGDSGALPVRTLEKLDAVIERLDEVGGPPEPPARLHGDLWAGNRIVDRAGRSWLIDPAAHGGHREFDLAMMRLFGGYGVDAFAAYDDEFPLADGWEQRIPLHQLAPLTVHAVKFGGGYAGATERALDAVLAS</sequence>
<protein>
    <submittedName>
        <fullName evidence="2">Fructosamine-3-kinase</fullName>
    </submittedName>
</protein>
<name>A0A4R7HYQ5_9ACTN</name>
<dbReference type="GO" id="GO:0016301">
    <property type="term" value="F:kinase activity"/>
    <property type="evidence" value="ECO:0007669"/>
    <property type="project" value="UniProtKB-UniRule"/>
</dbReference>
<dbReference type="Gene3D" id="1.20.1270.240">
    <property type="match status" value="1"/>
</dbReference>
<keyword evidence="1 2" id="KW-0418">Kinase</keyword>
<keyword evidence="1" id="KW-0808">Transferase</keyword>
<dbReference type="OrthoDB" id="5291879at2"/>
<organism evidence="2 3">
    <name type="scientific">Ilumatobacter fluminis</name>
    <dbReference type="NCBI Taxonomy" id="467091"/>
    <lineage>
        <taxon>Bacteria</taxon>
        <taxon>Bacillati</taxon>
        <taxon>Actinomycetota</taxon>
        <taxon>Acidimicrobiia</taxon>
        <taxon>Acidimicrobiales</taxon>
        <taxon>Ilumatobacteraceae</taxon>
        <taxon>Ilumatobacter</taxon>
    </lineage>
</organism>
<dbReference type="Gene3D" id="3.30.200.20">
    <property type="entry name" value="Phosphorylase Kinase, domain 1"/>
    <property type="match status" value="1"/>
</dbReference>
<comment type="caution">
    <text evidence="2">The sequence shown here is derived from an EMBL/GenBank/DDBJ whole genome shotgun (WGS) entry which is preliminary data.</text>
</comment>
<dbReference type="PANTHER" id="PTHR12149">
    <property type="entry name" value="FRUCTOSAMINE 3 KINASE-RELATED PROTEIN"/>
    <property type="match status" value="1"/>
</dbReference>
<accession>A0A4R7HYQ5</accession>
<dbReference type="RefSeq" id="WP_133867748.1">
    <property type="nucleotide sequence ID" value="NZ_SOAU01000001.1"/>
</dbReference>
<dbReference type="AlphaFoldDB" id="A0A4R7HYQ5"/>
<evidence type="ECO:0000313" key="2">
    <source>
        <dbReference type="EMBL" id="TDT15283.1"/>
    </source>
</evidence>
<evidence type="ECO:0000256" key="1">
    <source>
        <dbReference type="PIRNR" id="PIRNR006221"/>
    </source>
</evidence>
<proteinExistence type="inferred from homology"/>
<dbReference type="Proteomes" id="UP000294558">
    <property type="component" value="Unassembled WGS sequence"/>
</dbReference>
<gene>
    <name evidence="2" type="ORF">BDK89_0849</name>
</gene>
<dbReference type="SUPFAM" id="SSF56112">
    <property type="entry name" value="Protein kinase-like (PK-like)"/>
    <property type="match status" value="1"/>
</dbReference>
<dbReference type="PIRSF" id="PIRSF006221">
    <property type="entry name" value="Ketosamine-3-kinase"/>
    <property type="match status" value="1"/>
</dbReference>
<dbReference type="InterPro" id="IPR016477">
    <property type="entry name" value="Fructo-/Ketosamine-3-kinase"/>
</dbReference>
<reference evidence="2 3" key="1">
    <citation type="submission" date="2019-03" db="EMBL/GenBank/DDBJ databases">
        <title>Sequencing the genomes of 1000 actinobacteria strains.</title>
        <authorList>
            <person name="Klenk H.-P."/>
        </authorList>
    </citation>
    <scope>NUCLEOTIDE SEQUENCE [LARGE SCALE GENOMIC DNA]</scope>
    <source>
        <strain evidence="2 3">DSM 18936</strain>
    </source>
</reference>
<dbReference type="Pfam" id="PF03881">
    <property type="entry name" value="Fructosamin_kin"/>
    <property type="match status" value="1"/>
</dbReference>
<comment type="similarity">
    <text evidence="1">Belongs to the fructosamine kinase family.</text>
</comment>